<protein>
    <recommendedName>
        <fullName evidence="3">Reverse transcriptase domain-containing protein</fullName>
    </recommendedName>
</protein>
<evidence type="ECO:0000313" key="2">
    <source>
        <dbReference type="Proteomes" id="UP000015102"/>
    </source>
</evidence>
<evidence type="ECO:0000313" key="1">
    <source>
        <dbReference type="EnsemblMetazoa" id="MESCA001134-PA"/>
    </source>
</evidence>
<dbReference type="EnsemblMetazoa" id="MESCA001134-RA">
    <property type="protein sequence ID" value="MESCA001134-PA"/>
    <property type="gene ID" value="MESCA001134"/>
</dbReference>
<dbReference type="HOGENOM" id="CLU_1751805_0_0_1"/>
<dbReference type="EMBL" id="CAQQ02117960">
    <property type="status" value="NOT_ANNOTATED_CDS"/>
    <property type="molecule type" value="Genomic_DNA"/>
</dbReference>
<keyword evidence="2" id="KW-1185">Reference proteome</keyword>
<reference evidence="1" key="2">
    <citation type="submission" date="2015-06" db="UniProtKB">
        <authorList>
            <consortium name="EnsemblMetazoa"/>
        </authorList>
    </citation>
    <scope>IDENTIFICATION</scope>
</reference>
<proteinExistence type="predicted"/>
<organism evidence="1 2">
    <name type="scientific">Megaselia scalaris</name>
    <name type="common">Humpbacked fly</name>
    <name type="synonym">Phora scalaris</name>
    <dbReference type="NCBI Taxonomy" id="36166"/>
    <lineage>
        <taxon>Eukaryota</taxon>
        <taxon>Metazoa</taxon>
        <taxon>Ecdysozoa</taxon>
        <taxon>Arthropoda</taxon>
        <taxon>Hexapoda</taxon>
        <taxon>Insecta</taxon>
        <taxon>Pterygota</taxon>
        <taxon>Neoptera</taxon>
        <taxon>Endopterygota</taxon>
        <taxon>Diptera</taxon>
        <taxon>Brachycera</taxon>
        <taxon>Muscomorpha</taxon>
        <taxon>Platypezoidea</taxon>
        <taxon>Phoridae</taxon>
        <taxon>Megaseliini</taxon>
        <taxon>Megaselia</taxon>
    </lineage>
</organism>
<sequence>MKVVLGDFNLQVVKEQLFLGNIGKNYRRIDQNDHHQQIHRKKSLIRLESSNKVSPNVGNNCVPSTSFCKNKSGKHMTENVPSPTKEVRNAIHRLKNNKSAGPDCIRAELLKAADINYIDAFHQLLVKIWNAEIIWHPIQPHQILPNYFE</sequence>
<evidence type="ECO:0008006" key="3">
    <source>
        <dbReference type="Google" id="ProtNLM"/>
    </source>
</evidence>
<reference evidence="2" key="1">
    <citation type="submission" date="2013-02" db="EMBL/GenBank/DDBJ databases">
        <authorList>
            <person name="Hughes D."/>
        </authorList>
    </citation>
    <scope>NUCLEOTIDE SEQUENCE</scope>
    <source>
        <strain>Durham</strain>
        <strain evidence="2">NC isolate 2 -- Noor lab</strain>
    </source>
</reference>
<accession>T1GCW1</accession>
<name>T1GCW1_MEGSC</name>
<dbReference type="Proteomes" id="UP000015102">
    <property type="component" value="Unassembled WGS sequence"/>
</dbReference>
<dbReference type="AlphaFoldDB" id="T1GCW1"/>